<dbReference type="InterPro" id="IPR018490">
    <property type="entry name" value="cNMP-bd_dom_sf"/>
</dbReference>
<dbReference type="InterPro" id="IPR018488">
    <property type="entry name" value="cNMP-bd_CS"/>
</dbReference>
<gene>
    <name evidence="2" type="ordered locus">Turpa_0433</name>
</gene>
<dbReference type="STRING" id="869212.Turpa_0433"/>
<evidence type="ECO:0000313" key="2">
    <source>
        <dbReference type="EMBL" id="AFM11089.1"/>
    </source>
</evidence>
<dbReference type="KEGG" id="tpx:Turpa_0433"/>
<dbReference type="Gene3D" id="2.60.120.10">
    <property type="entry name" value="Jelly Rolls"/>
    <property type="match status" value="1"/>
</dbReference>
<dbReference type="PANTHER" id="PTHR24567">
    <property type="entry name" value="CRP FAMILY TRANSCRIPTIONAL REGULATORY PROTEIN"/>
    <property type="match status" value="1"/>
</dbReference>
<dbReference type="SUPFAM" id="SSF51206">
    <property type="entry name" value="cAMP-binding domain-like"/>
    <property type="match status" value="1"/>
</dbReference>
<dbReference type="HOGENOM" id="CLU_075053_3_5_12"/>
<feature type="domain" description="Cyclic nucleotide-binding" evidence="1">
    <location>
        <begin position="12"/>
        <end position="112"/>
    </location>
</feature>
<evidence type="ECO:0000259" key="1">
    <source>
        <dbReference type="PROSITE" id="PS50042"/>
    </source>
</evidence>
<name>I4B1D2_TURPD</name>
<dbReference type="RefSeq" id="WP_014801609.1">
    <property type="nucleotide sequence ID" value="NC_018020.1"/>
</dbReference>
<dbReference type="PANTHER" id="PTHR24567:SF74">
    <property type="entry name" value="HTH-TYPE TRANSCRIPTIONAL REGULATOR ARCR"/>
    <property type="match status" value="1"/>
</dbReference>
<accession>I4B1D2</accession>
<dbReference type="PATRIC" id="fig|869212.3.peg.407"/>
<dbReference type="InterPro" id="IPR050397">
    <property type="entry name" value="Env_Response_Regulators"/>
</dbReference>
<dbReference type="SMART" id="SM00100">
    <property type="entry name" value="cNMP"/>
    <property type="match status" value="1"/>
</dbReference>
<organism evidence="2 3">
    <name type="scientific">Turneriella parva (strain ATCC BAA-1111 / DSM 21527 / NCTC 11395 / H)</name>
    <name type="common">Leptospira parva</name>
    <dbReference type="NCBI Taxonomy" id="869212"/>
    <lineage>
        <taxon>Bacteria</taxon>
        <taxon>Pseudomonadati</taxon>
        <taxon>Spirochaetota</taxon>
        <taxon>Spirochaetia</taxon>
        <taxon>Leptospirales</taxon>
        <taxon>Leptospiraceae</taxon>
        <taxon>Turneriella</taxon>
    </lineage>
</organism>
<dbReference type="Proteomes" id="UP000006048">
    <property type="component" value="Chromosome"/>
</dbReference>
<proteinExistence type="predicted"/>
<dbReference type="AlphaFoldDB" id="I4B1D2"/>
<dbReference type="SUPFAM" id="SSF46785">
    <property type="entry name" value="Winged helix' DNA-binding domain"/>
    <property type="match status" value="1"/>
</dbReference>
<reference evidence="2 3" key="1">
    <citation type="submission" date="2012-06" db="EMBL/GenBank/DDBJ databases">
        <title>The complete chromosome of genome of Turneriella parva DSM 21527.</title>
        <authorList>
            <consortium name="US DOE Joint Genome Institute (JGI-PGF)"/>
            <person name="Lucas S."/>
            <person name="Han J."/>
            <person name="Lapidus A."/>
            <person name="Bruce D."/>
            <person name="Goodwin L."/>
            <person name="Pitluck S."/>
            <person name="Peters L."/>
            <person name="Kyrpides N."/>
            <person name="Mavromatis K."/>
            <person name="Ivanova N."/>
            <person name="Mikhailova N."/>
            <person name="Chertkov O."/>
            <person name="Detter J.C."/>
            <person name="Tapia R."/>
            <person name="Han C."/>
            <person name="Land M."/>
            <person name="Hauser L."/>
            <person name="Markowitz V."/>
            <person name="Cheng J.-F."/>
            <person name="Hugenholtz P."/>
            <person name="Woyke T."/>
            <person name="Wu D."/>
            <person name="Gronow S."/>
            <person name="Wellnitz S."/>
            <person name="Brambilla E."/>
            <person name="Klenk H.-P."/>
            <person name="Eisen J.A."/>
        </authorList>
    </citation>
    <scope>NUCLEOTIDE SEQUENCE [LARGE SCALE GENOMIC DNA]</scope>
    <source>
        <strain evidence="3">ATCC BAA-1111 / DSM 21527 / NCTC 11395 / H</strain>
    </source>
</reference>
<dbReference type="InterPro" id="IPR000595">
    <property type="entry name" value="cNMP-bd_dom"/>
</dbReference>
<dbReference type="InterPro" id="IPR036390">
    <property type="entry name" value="WH_DNA-bd_sf"/>
</dbReference>
<dbReference type="CDD" id="cd00038">
    <property type="entry name" value="CAP_ED"/>
    <property type="match status" value="1"/>
</dbReference>
<dbReference type="PROSITE" id="PS00889">
    <property type="entry name" value="CNMP_BINDING_2"/>
    <property type="match status" value="1"/>
</dbReference>
<dbReference type="PROSITE" id="PS50042">
    <property type="entry name" value="CNMP_BINDING_3"/>
    <property type="match status" value="1"/>
</dbReference>
<sequence>MTGGGLFNKFGKQFNTGEIIFCEFEPGNSFYLIQTGRVKISKVVKDKEKTMDILSVGDIFGEMAILEEQPRSATATAIEPVTVLHFDRDNFVSMMMSQPQLAFKLLVVFSKRIYDAKRRLMILLLDDIQSKISDVFLMLAEKEPTYAHMREVSFPVTMDDVANWAGTSVDQVAEQLNHWAKVGKVELYSDRIFVRNLADFKRIVAQKRKTEKR</sequence>
<dbReference type="InterPro" id="IPR014710">
    <property type="entry name" value="RmlC-like_jellyroll"/>
</dbReference>
<dbReference type="GO" id="GO:0005829">
    <property type="term" value="C:cytosol"/>
    <property type="evidence" value="ECO:0007669"/>
    <property type="project" value="TreeGrafter"/>
</dbReference>
<dbReference type="OrthoDB" id="305756at2"/>
<evidence type="ECO:0000313" key="3">
    <source>
        <dbReference type="Proteomes" id="UP000006048"/>
    </source>
</evidence>
<dbReference type="Pfam" id="PF00027">
    <property type="entry name" value="cNMP_binding"/>
    <property type="match status" value="1"/>
</dbReference>
<dbReference type="GO" id="GO:0003700">
    <property type="term" value="F:DNA-binding transcription factor activity"/>
    <property type="evidence" value="ECO:0007669"/>
    <property type="project" value="TreeGrafter"/>
</dbReference>
<keyword evidence="3" id="KW-1185">Reference proteome</keyword>
<dbReference type="EMBL" id="CP002959">
    <property type="protein sequence ID" value="AFM11089.1"/>
    <property type="molecule type" value="Genomic_DNA"/>
</dbReference>
<protein>
    <submittedName>
        <fullName evidence="2">Transcriptional regulator, Crp/Fnr family</fullName>
    </submittedName>
</protein>